<dbReference type="PANTHER" id="PTHR43798">
    <property type="entry name" value="MONOACYLGLYCEROL LIPASE"/>
    <property type="match status" value="1"/>
</dbReference>
<dbReference type="Gene3D" id="3.40.50.1820">
    <property type="entry name" value="alpha/beta hydrolase"/>
    <property type="match status" value="1"/>
</dbReference>
<dbReference type="InterPro" id="IPR000073">
    <property type="entry name" value="AB_hydrolase_1"/>
</dbReference>
<dbReference type="PANTHER" id="PTHR43798:SF5">
    <property type="entry name" value="MONOACYLGLYCEROL LIPASE ABHD6"/>
    <property type="match status" value="1"/>
</dbReference>
<proteinExistence type="predicted"/>
<dbReference type="GO" id="GO:0046464">
    <property type="term" value="P:acylglycerol catabolic process"/>
    <property type="evidence" value="ECO:0007669"/>
    <property type="project" value="TreeGrafter"/>
</dbReference>
<gene>
    <name evidence="3" type="ORF">B1202_07455</name>
</gene>
<protein>
    <submittedName>
        <fullName evidence="3">Alpha/beta hydrolase</fullName>
    </submittedName>
</protein>
<evidence type="ECO:0000313" key="4">
    <source>
        <dbReference type="Proteomes" id="UP000191160"/>
    </source>
</evidence>
<name>A0A1T1H0T3_9GAMM</name>
<accession>A0A1T1H0T3</accession>
<dbReference type="SUPFAM" id="SSF53474">
    <property type="entry name" value="alpha/beta-Hydrolases"/>
    <property type="match status" value="1"/>
</dbReference>
<feature type="signal peptide" evidence="1">
    <location>
        <begin position="1"/>
        <end position="29"/>
    </location>
</feature>
<dbReference type="InterPro" id="IPR029058">
    <property type="entry name" value="AB_hydrolase_fold"/>
</dbReference>
<keyword evidence="1" id="KW-0732">Signal</keyword>
<dbReference type="Proteomes" id="UP000191160">
    <property type="component" value="Unassembled WGS sequence"/>
</dbReference>
<feature type="domain" description="AB hydrolase-1" evidence="2">
    <location>
        <begin position="81"/>
        <end position="181"/>
    </location>
</feature>
<evidence type="ECO:0000259" key="2">
    <source>
        <dbReference type="Pfam" id="PF00561"/>
    </source>
</evidence>
<sequence>MKGHHSRVFGFFKLATICCMTFTANHTLAANPSPISKNLAVPSIVQNYLSQERKAAGLVTHSVQVGNVNWSYSEGGQRSKPTILLIHGLGGTRDNWNRVAHYLTPNYHVIIPDLPANGDTHVPVDFDVSVPNVTEQLRQFVLKIDIEDKLNVAGHSLGGSIATVYASQYPFDTQSLFLLNSAGIYKQANTSYTRDPYKLKNLIVSKPGDLDDVMHKLMQNPPNVPTQLKEAQENILIARAPFTSKMIDQVVTLNRIYTPETFARLTRTVEAPTLILWGKQDKIFNVEVAGELKSLLKRAETPVILNNVGHMPILEAEQQVADHYLPFLAKSQKFKNPLVDKLIQLN</sequence>
<dbReference type="Pfam" id="PF00561">
    <property type="entry name" value="Abhydrolase_1"/>
    <property type="match status" value="1"/>
</dbReference>
<dbReference type="AlphaFoldDB" id="A0A1T1H0T3"/>
<comment type="caution">
    <text evidence="3">The sequence shown here is derived from an EMBL/GenBank/DDBJ whole genome shotgun (WGS) entry which is preliminary data.</text>
</comment>
<feature type="chain" id="PRO_5012233392" evidence="1">
    <location>
        <begin position="30"/>
        <end position="346"/>
    </location>
</feature>
<dbReference type="GO" id="GO:0016020">
    <property type="term" value="C:membrane"/>
    <property type="evidence" value="ECO:0007669"/>
    <property type="project" value="TreeGrafter"/>
</dbReference>
<dbReference type="EMBL" id="MVKX01000004">
    <property type="protein sequence ID" value="OOV83472.1"/>
    <property type="molecule type" value="Genomic_DNA"/>
</dbReference>
<evidence type="ECO:0000256" key="1">
    <source>
        <dbReference type="SAM" id="SignalP"/>
    </source>
</evidence>
<dbReference type="PRINTS" id="PR00111">
    <property type="entry name" value="ABHYDROLASE"/>
</dbReference>
<keyword evidence="3" id="KW-0378">Hydrolase</keyword>
<keyword evidence="4" id="KW-1185">Reference proteome</keyword>
<dbReference type="RefSeq" id="WP_078189942.1">
    <property type="nucleotide sequence ID" value="NZ_JAMCOZ010000007.1"/>
</dbReference>
<evidence type="ECO:0000313" key="3">
    <source>
        <dbReference type="EMBL" id="OOV83472.1"/>
    </source>
</evidence>
<dbReference type="InterPro" id="IPR050266">
    <property type="entry name" value="AB_hydrolase_sf"/>
</dbReference>
<organism evidence="3 4">
    <name type="scientific">Acinetobacter amyesii</name>
    <dbReference type="NCBI Taxonomy" id="2942470"/>
    <lineage>
        <taxon>Bacteria</taxon>
        <taxon>Pseudomonadati</taxon>
        <taxon>Pseudomonadota</taxon>
        <taxon>Gammaproteobacteria</taxon>
        <taxon>Moraxellales</taxon>
        <taxon>Moraxellaceae</taxon>
        <taxon>Acinetobacter</taxon>
    </lineage>
</organism>
<dbReference type="GO" id="GO:0047372">
    <property type="term" value="F:monoacylglycerol lipase activity"/>
    <property type="evidence" value="ECO:0007669"/>
    <property type="project" value="TreeGrafter"/>
</dbReference>
<reference evidence="3 4" key="1">
    <citation type="submission" date="2017-02" db="EMBL/GenBank/DDBJ databases">
        <title>Acinetobacter sp. ANC 4945, whole genome shotgun sequencing project.</title>
        <authorList>
            <person name="Radolfova-Krizova L."/>
            <person name="Al Atrouni A."/>
            <person name="Nemec A."/>
        </authorList>
    </citation>
    <scope>NUCLEOTIDE SEQUENCE [LARGE SCALE GENOMIC DNA]</scope>
    <source>
        <strain evidence="3 4">ANC 4945</strain>
    </source>
</reference>